<dbReference type="STRING" id="1229276.DI53_1863"/>
<reference evidence="1 2" key="2">
    <citation type="journal article" date="2015" name="PLoS ONE">
        <title>Whole-Genome Optical Mapping and Finished Genome Sequence of Sphingobacterium deserti sp. nov., a New Species Isolated from the Western Desert of China.</title>
        <authorList>
            <person name="Teng C."/>
            <person name="Zhou Z."/>
            <person name="Molnar I."/>
            <person name="Li X."/>
            <person name="Tang R."/>
            <person name="Chen M."/>
            <person name="Wang L."/>
            <person name="Su S."/>
            <person name="Zhang W."/>
            <person name="Lin M."/>
        </authorList>
    </citation>
    <scope>NUCLEOTIDE SEQUENCE [LARGE SCALE GENOMIC DNA]</scope>
    <source>
        <strain evidence="2">ACCC05744</strain>
    </source>
</reference>
<keyword evidence="2" id="KW-1185">Reference proteome</keyword>
<protein>
    <recommendedName>
        <fullName evidence="3">Lipoprotein</fullName>
    </recommendedName>
</protein>
<gene>
    <name evidence="1" type="ORF">DI53_1863</name>
</gene>
<dbReference type="EMBL" id="JJMU01000026">
    <property type="protein sequence ID" value="KGE14436.1"/>
    <property type="molecule type" value="Genomic_DNA"/>
</dbReference>
<evidence type="ECO:0000313" key="2">
    <source>
        <dbReference type="Proteomes" id="UP000031802"/>
    </source>
</evidence>
<accession>A0A0B8T193</accession>
<name>A0A0B8T193_9SPHI</name>
<reference evidence="2" key="1">
    <citation type="submission" date="2014-04" db="EMBL/GenBank/DDBJ databases">
        <title>Whole-Genome optical mapping and complete genome sequence of Sphingobacterium deserti sp. nov., a new spaces isolated from desert in the west of China.</title>
        <authorList>
            <person name="Teng C."/>
            <person name="Zhou Z."/>
            <person name="Li X."/>
            <person name="Chen M."/>
            <person name="Lin M."/>
            <person name="Wang L."/>
            <person name="Su S."/>
            <person name="Zhang C."/>
            <person name="Zhang W."/>
        </authorList>
    </citation>
    <scope>NUCLEOTIDE SEQUENCE [LARGE SCALE GENOMIC DNA]</scope>
    <source>
        <strain evidence="2">ACCC05744</strain>
    </source>
</reference>
<evidence type="ECO:0008006" key="3">
    <source>
        <dbReference type="Google" id="ProtNLM"/>
    </source>
</evidence>
<sequence>MRKLVMFLIIALFGSCVKNSLVEIERNQEGAEILRRDLKNETRKLSSFIDKYTKTSNMVKSSHNGAQLSMQGIVSGYIRQELSHVEALAIDQYVVEVSPYFNAFATSNQMLPLLSEAPTQQAATTLIKTNLRQSTNLTEVVPSNDNKLKDVITSLHGEINDEIENDIVNAYLIEDENMSVAQIERLYESHVATIKDKVSSKIINFNSALLVNSRGLTRQQVSMVGVTGMVALEAIDDAVLMENLEEMVSASLVFDESISIVVSKGLFKKIGKFFTKVIKTVAVVVTYVAVAAITVYNAALTITESGYSSGSAAFKTLLGAGAMANLATSWKKSWKWVGWDNWSKW</sequence>
<organism evidence="1 2">
    <name type="scientific">Sphingobacterium deserti</name>
    <dbReference type="NCBI Taxonomy" id="1229276"/>
    <lineage>
        <taxon>Bacteria</taxon>
        <taxon>Pseudomonadati</taxon>
        <taxon>Bacteroidota</taxon>
        <taxon>Sphingobacteriia</taxon>
        <taxon>Sphingobacteriales</taxon>
        <taxon>Sphingobacteriaceae</taxon>
        <taxon>Sphingobacterium</taxon>
    </lineage>
</organism>
<comment type="caution">
    <text evidence="1">The sequence shown here is derived from an EMBL/GenBank/DDBJ whole genome shotgun (WGS) entry which is preliminary data.</text>
</comment>
<proteinExistence type="predicted"/>
<dbReference type="RefSeq" id="WP_037497949.1">
    <property type="nucleotide sequence ID" value="NZ_JJMU01000026.1"/>
</dbReference>
<dbReference type="PATRIC" id="fig|1229276.3.peg.1917"/>
<dbReference type="PROSITE" id="PS51257">
    <property type="entry name" value="PROKAR_LIPOPROTEIN"/>
    <property type="match status" value="1"/>
</dbReference>
<dbReference type="AlphaFoldDB" id="A0A0B8T193"/>
<dbReference type="Proteomes" id="UP000031802">
    <property type="component" value="Unassembled WGS sequence"/>
</dbReference>
<evidence type="ECO:0000313" key="1">
    <source>
        <dbReference type="EMBL" id="KGE14436.1"/>
    </source>
</evidence>